<evidence type="ECO:0000256" key="5">
    <source>
        <dbReference type="ARBA" id="ARBA00022989"/>
    </source>
</evidence>
<evidence type="ECO:0000256" key="6">
    <source>
        <dbReference type="ARBA" id="ARBA00023136"/>
    </source>
</evidence>
<evidence type="ECO:0000256" key="1">
    <source>
        <dbReference type="ARBA" id="ARBA00004651"/>
    </source>
</evidence>
<keyword evidence="4 7" id="KW-0812">Transmembrane</keyword>
<feature type="transmembrane region" description="Helical" evidence="7">
    <location>
        <begin position="20"/>
        <end position="43"/>
    </location>
</feature>
<evidence type="ECO:0000256" key="3">
    <source>
        <dbReference type="ARBA" id="ARBA00022475"/>
    </source>
</evidence>
<dbReference type="Proteomes" id="UP001597041">
    <property type="component" value="Unassembled WGS sequence"/>
</dbReference>
<feature type="transmembrane region" description="Helical" evidence="7">
    <location>
        <begin position="115"/>
        <end position="133"/>
    </location>
</feature>
<feature type="domain" description="Major facilitator superfamily (MFS) profile" evidence="8">
    <location>
        <begin position="1"/>
        <end position="177"/>
    </location>
</feature>
<dbReference type="PANTHER" id="PTHR42718:SF46">
    <property type="entry name" value="BLR6921 PROTEIN"/>
    <property type="match status" value="1"/>
</dbReference>
<dbReference type="InterPro" id="IPR011701">
    <property type="entry name" value="MFS"/>
</dbReference>
<evidence type="ECO:0000256" key="4">
    <source>
        <dbReference type="ARBA" id="ARBA00022692"/>
    </source>
</evidence>
<evidence type="ECO:0000259" key="8">
    <source>
        <dbReference type="PROSITE" id="PS50850"/>
    </source>
</evidence>
<dbReference type="EMBL" id="JBHTKK010000004">
    <property type="protein sequence ID" value="MFD1065454.1"/>
    <property type="molecule type" value="Genomic_DNA"/>
</dbReference>
<accession>A0ABW3NCP6</accession>
<keyword evidence="10" id="KW-1185">Reference proteome</keyword>
<keyword evidence="6 7" id="KW-0472">Membrane</keyword>
<evidence type="ECO:0000313" key="9">
    <source>
        <dbReference type="EMBL" id="MFD1065454.1"/>
    </source>
</evidence>
<dbReference type="PANTHER" id="PTHR42718">
    <property type="entry name" value="MAJOR FACILITATOR SUPERFAMILY MULTIDRUG TRANSPORTER MFSC"/>
    <property type="match status" value="1"/>
</dbReference>
<dbReference type="InterPro" id="IPR036259">
    <property type="entry name" value="MFS_trans_sf"/>
</dbReference>
<feature type="transmembrane region" description="Helical" evidence="7">
    <location>
        <begin position="55"/>
        <end position="79"/>
    </location>
</feature>
<comment type="subcellular location">
    <subcellularLocation>
        <location evidence="1">Cell membrane</location>
        <topology evidence="1">Multi-pass membrane protein</topology>
    </subcellularLocation>
</comment>
<sequence length="177" mass="19585">MVVSSLFAGFAWSEMSLNIFRGIQGLGSALIAPAALSMVMHLFNFSSSEKAKALIVWGLSAAARGVFGIVFGGLITGFLGWRWTQFIYIPLSIIVLVFSPKLLQKSGQRLKGRIDYIGAVLVTASLMLIVYGYCISRTQWLDIKQCFNLSPHWSCSVSDFPYRGIQDERSAITTQYI</sequence>
<dbReference type="SUPFAM" id="SSF103473">
    <property type="entry name" value="MFS general substrate transporter"/>
    <property type="match status" value="1"/>
</dbReference>
<dbReference type="Pfam" id="PF07690">
    <property type="entry name" value="MFS_1"/>
    <property type="match status" value="1"/>
</dbReference>
<gene>
    <name evidence="9" type="ORF">ACFQ19_05405</name>
</gene>
<dbReference type="PROSITE" id="PS50850">
    <property type="entry name" value="MFS"/>
    <property type="match status" value="1"/>
</dbReference>
<organism evidence="9 10">
    <name type="scientific">Oceanobacillus locisalsi</name>
    <dbReference type="NCBI Taxonomy" id="546107"/>
    <lineage>
        <taxon>Bacteria</taxon>
        <taxon>Bacillati</taxon>
        <taxon>Bacillota</taxon>
        <taxon>Bacilli</taxon>
        <taxon>Bacillales</taxon>
        <taxon>Bacillaceae</taxon>
        <taxon>Oceanobacillus</taxon>
    </lineage>
</organism>
<feature type="transmembrane region" description="Helical" evidence="7">
    <location>
        <begin position="85"/>
        <end position="103"/>
    </location>
</feature>
<dbReference type="InterPro" id="IPR020846">
    <property type="entry name" value="MFS_dom"/>
</dbReference>
<dbReference type="RefSeq" id="WP_379591101.1">
    <property type="nucleotide sequence ID" value="NZ_JBHTKK010000004.1"/>
</dbReference>
<evidence type="ECO:0000256" key="2">
    <source>
        <dbReference type="ARBA" id="ARBA00022448"/>
    </source>
</evidence>
<reference evidence="10" key="1">
    <citation type="journal article" date="2019" name="Int. J. Syst. Evol. Microbiol.">
        <title>The Global Catalogue of Microorganisms (GCM) 10K type strain sequencing project: providing services to taxonomists for standard genome sequencing and annotation.</title>
        <authorList>
            <consortium name="The Broad Institute Genomics Platform"/>
            <consortium name="The Broad Institute Genome Sequencing Center for Infectious Disease"/>
            <person name="Wu L."/>
            <person name="Ma J."/>
        </authorList>
    </citation>
    <scope>NUCLEOTIDE SEQUENCE [LARGE SCALE GENOMIC DNA]</scope>
    <source>
        <strain evidence="10">CCUG 56608</strain>
    </source>
</reference>
<proteinExistence type="predicted"/>
<keyword evidence="5 7" id="KW-1133">Transmembrane helix</keyword>
<protein>
    <submittedName>
        <fullName evidence="9">MFS transporter</fullName>
    </submittedName>
</protein>
<evidence type="ECO:0000256" key="7">
    <source>
        <dbReference type="SAM" id="Phobius"/>
    </source>
</evidence>
<keyword evidence="3" id="KW-1003">Cell membrane</keyword>
<comment type="caution">
    <text evidence="9">The sequence shown here is derived from an EMBL/GenBank/DDBJ whole genome shotgun (WGS) entry which is preliminary data.</text>
</comment>
<keyword evidence="2" id="KW-0813">Transport</keyword>
<dbReference type="Gene3D" id="1.20.1720.10">
    <property type="entry name" value="Multidrug resistance protein D"/>
    <property type="match status" value="1"/>
</dbReference>
<evidence type="ECO:0000313" key="10">
    <source>
        <dbReference type="Proteomes" id="UP001597041"/>
    </source>
</evidence>
<name>A0ABW3NCP6_9BACI</name>